<accession>A0A1L7D100</accession>
<dbReference type="InterPro" id="IPR052529">
    <property type="entry name" value="Bact_Transport_Assoc"/>
</dbReference>
<feature type="transmembrane region" description="Helical" evidence="2">
    <location>
        <begin position="142"/>
        <end position="165"/>
    </location>
</feature>
<evidence type="ECO:0000313" key="5">
    <source>
        <dbReference type="Proteomes" id="UP000185491"/>
    </source>
</evidence>
<sequence length="414" mass="44648">MRLLVPDVARGLALLGIALANAPTVWFIDDKTERADFFGGATTTLDDATVIGTAVTTHMRGLPMFSTLLGFGIGLIALSLWKKGFPLPQARKVLLKRYGFLAVLGALHSTFIFVGDIMFYYGMCGMLFAALLTVSNKVLKRFAYAILTISVVGSILLAALSGGSLEEIPQSGLLDLIEPHPDTYGGLVLENFLATLLAIFVLPLMAWDIVPVMLIGFVWARQGTLTNPTEHRRELYTWLVLGAIIAFGVGIPWGLGAIGVLPENIYLAFEILNLYAGVLTGPAILAFLTLILHKTQERVNAGARVPLALRIPAALGKRSMSGYIFQSLAFAVVAYPFMLGLDLDAFGMAVVATTIWVISLALAWGWEMAGWRGPFEILHRRLSYGPAGTPQLTSNPHAPATQNNASQAIPPQPM</sequence>
<dbReference type="Pfam" id="PF04235">
    <property type="entry name" value="DUF418"/>
    <property type="match status" value="1"/>
</dbReference>
<feature type="region of interest" description="Disordered" evidence="1">
    <location>
        <begin position="389"/>
        <end position="414"/>
    </location>
</feature>
<keyword evidence="5" id="KW-1185">Reference proteome</keyword>
<dbReference type="Proteomes" id="UP000185491">
    <property type="component" value="Chromosome"/>
</dbReference>
<protein>
    <recommendedName>
        <fullName evidence="3">DUF418 domain-containing protein</fullName>
    </recommendedName>
</protein>
<dbReference type="STRING" id="161895.CPHO_01230"/>
<dbReference type="PANTHER" id="PTHR30590">
    <property type="entry name" value="INNER MEMBRANE PROTEIN"/>
    <property type="match status" value="1"/>
</dbReference>
<evidence type="ECO:0000259" key="3">
    <source>
        <dbReference type="Pfam" id="PF04235"/>
    </source>
</evidence>
<feature type="transmembrane region" description="Helical" evidence="2">
    <location>
        <begin position="62"/>
        <end position="81"/>
    </location>
</feature>
<feature type="transmembrane region" description="Helical" evidence="2">
    <location>
        <begin position="118"/>
        <end position="135"/>
    </location>
</feature>
<evidence type="ECO:0000256" key="2">
    <source>
        <dbReference type="SAM" id="Phobius"/>
    </source>
</evidence>
<reference evidence="4 5" key="1">
    <citation type="submission" date="2014-08" db="EMBL/GenBank/DDBJ databases">
        <title>Complete genome sequence of Corynebacterium phocae M408/89/1(T)(=DSM 44612(T)), isolated from the common seal (Phoca vitulina).</title>
        <authorList>
            <person name="Ruckert C."/>
            <person name="Albersmeier A."/>
            <person name="Winkler A."/>
            <person name="Kalinowski J."/>
        </authorList>
    </citation>
    <scope>NUCLEOTIDE SEQUENCE [LARGE SCALE GENOMIC DNA]</scope>
    <source>
        <strain evidence="4 5">M408/89/1</strain>
    </source>
</reference>
<feature type="transmembrane region" description="Helical" evidence="2">
    <location>
        <begin position="238"/>
        <end position="260"/>
    </location>
</feature>
<dbReference type="KEGG" id="cpho:CPHO_01230"/>
<gene>
    <name evidence="4" type="ORF">CPHO_01230</name>
</gene>
<feature type="transmembrane region" description="Helical" evidence="2">
    <location>
        <begin position="93"/>
        <end position="112"/>
    </location>
</feature>
<dbReference type="RefSeq" id="WP_075732521.1">
    <property type="nucleotide sequence ID" value="NZ_CP009249.1"/>
</dbReference>
<feature type="transmembrane region" description="Helical" evidence="2">
    <location>
        <begin position="345"/>
        <end position="366"/>
    </location>
</feature>
<evidence type="ECO:0000256" key="1">
    <source>
        <dbReference type="SAM" id="MobiDB-lite"/>
    </source>
</evidence>
<keyword evidence="2" id="KW-0812">Transmembrane</keyword>
<keyword evidence="2" id="KW-0472">Membrane</keyword>
<feature type="compositionally biased region" description="Polar residues" evidence="1">
    <location>
        <begin position="390"/>
        <end position="414"/>
    </location>
</feature>
<dbReference type="PANTHER" id="PTHR30590:SF2">
    <property type="entry name" value="INNER MEMBRANE PROTEIN"/>
    <property type="match status" value="1"/>
</dbReference>
<dbReference type="EMBL" id="CP009249">
    <property type="protein sequence ID" value="APT91768.1"/>
    <property type="molecule type" value="Genomic_DNA"/>
</dbReference>
<feature type="transmembrane region" description="Helical" evidence="2">
    <location>
        <begin position="272"/>
        <end position="292"/>
    </location>
</feature>
<feature type="transmembrane region" description="Helical" evidence="2">
    <location>
        <begin position="320"/>
        <end position="339"/>
    </location>
</feature>
<feature type="transmembrane region" description="Helical" evidence="2">
    <location>
        <begin position="192"/>
        <end position="217"/>
    </location>
</feature>
<keyword evidence="2" id="KW-1133">Transmembrane helix</keyword>
<evidence type="ECO:0000313" key="4">
    <source>
        <dbReference type="EMBL" id="APT91768.1"/>
    </source>
</evidence>
<dbReference type="AlphaFoldDB" id="A0A1L7D100"/>
<dbReference type="InterPro" id="IPR007349">
    <property type="entry name" value="DUF418"/>
</dbReference>
<organism evidence="4 5">
    <name type="scientific">Corynebacterium phocae</name>
    <dbReference type="NCBI Taxonomy" id="161895"/>
    <lineage>
        <taxon>Bacteria</taxon>
        <taxon>Bacillati</taxon>
        <taxon>Actinomycetota</taxon>
        <taxon>Actinomycetes</taxon>
        <taxon>Mycobacteriales</taxon>
        <taxon>Corynebacteriaceae</taxon>
        <taxon>Corynebacterium</taxon>
    </lineage>
</organism>
<dbReference type="OrthoDB" id="2388539at2"/>
<proteinExistence type="predicted"/>
<name>A0A1L7D100_9CORY</name>
<feature type="transmembrane region" description="Helical" evidence="2">
    <location>
        <begin position="12"/>
        <end position="28"/>
    </location>
</feature>
<feature type="domain" description="DUF418" evidence="3">
    <location>
        <begin position="220"/>
        <end position="385"/>
    </location>
</feature>